<dbReference type="InterPro" id="IPR001789">
    <property type="entry name" value="Sig_transdc_resp-reg_receiver"/>
</dbReference>
<reference evidence="5 6" key="1">
    <citation type="submission" date="2018-05" db="EMBL/GenBank/DDBJ databases">
        <title>Leucothrix arctica sp. nov., isolated from Arctic seawater.</title>
        <authorList>
            <person name="Choi A."/>
            <person name="Baek K."/>
        </authorList>
    </citation>
    <scope>NUCLEOTIDE SEQUENCE [LARGE SCALE GENOMIC DNA]</scope>
    <source>
        <strain evidence="5 6">IMCC9719</strain>
    </source>
</reference>
<protein>
    <recommendedName>
        <fullName evidence="4">Response regulatory domain-containing protein</fullName>
    </recommendedName>
</protein>
<evidence type="ECO:0000256" key="1">
    <source>
        <dbReference type="ARBA" id="ARBA00022553"/>
    </source>
</evidence>
<evidence type="ECO:0000256" key="3">
    <source>
        <dbReference type="PROSITE-ProRule" id="PRU00169"/>
    </source>
</evidence>
<sequence>MESLPAGQLVTTKVNDTAVQAPSPATSAHAELSSETSAIDASNEVQTAAEAVLEKAAITAVKPFVEPNPTSTEASKSYLALVIDDSAAIRKQLELELRSAGLRCDFAESGEQALEKIGGTTYDLVFLDIMMPGIDGYETCGKIRKDPRYKKTPVVMLSGKTSPLDEVKGVIAGASTYLTKPVKPDQFQRVTGRIINWLNEFR</sequence>
<organism evidence="5 6">
    <name type="scientific">Leucothrix arctica</name>
    <dbReference type="NCBI Taxonomy" id="1481894"/>
    <lineage>
        <taxon>Bacteria</taxon>
        <taxon>Pseudomonadati</taxon>
        <taxon>Pseudomonadota</taxon>
        <taxon>Gammaproteobacteria</taxon>
        <taxon>Thiotrichales</taxon>
        <taxon>Thiotrichaceae</taxon>
        <taxon>Leucothrix</taxon>
    </lineage>
</organism>
<evidence type="ECO:0000313" key="5">
    <source>
        <dbReference type="EMBL" id="PWQ94001.1"/>
    </source>
</evidence>
<dbReference type="Gene3D" id="3.40.50.2300">
    <property type="match status" value="1"/>
</dbReference>
<keyword evidence="2" id="KW-0902">Two-component regulatory system</keyword>
<dbReference type="PROSITE" id="PS50110">
    <property type="entry name" value="RESPONSE_REGULATORY"/>
    <property type="match status" value="1"/>
</dbReference>
<keyword evidence="6" id="KW-1185">Reference proteome</keyword>
<dbReference type="InterPro" id="IPR050595">
    <property type="entry name" value="Bact_response_regulator"/>
</dbReference>
<dbReference type="PANTHER" id="PTHR44591">
    <property type="entry name" value="STRESS RESPONSE REGULATOR PROTEIN 1"/>
    <property type="match status" value="1"/>
</dbReference>
<dbReference type="SMART" id="SM00448">
    <property type="entry name" value="REC"/>
    <property type="match status" value="1"/>
</dbReference>
<evidence type="ECO:0000313" key="6">
    <source>
        <dbReference type="Proteomes" id="UP000245506"/>
    </source>
</evidence>
<feature type="modified residue" description="4-aspartylphosphate" evidence="3">
    <location>
        <position position="128"/>
    </location>
</feature>
<dbReference type="SUPFAM" id="SSF52172">
    <property type="entry name" value="CheY-like"/>
    <property type="match status" value="1"/>
</dbReference>
<gene>
    <name evidence="5" type="ORF">DKT75_18405</name>
</gene>
<name>A0A317C705_9GAMM</name>
<dbReference type="InterPro" id="IPR011006">
    <property type="entry name" value="CheY-like_superfamily"/>
</dbReference>
<feature type="domain" description="Response regulatory" evidence="4">
    <location>
        <begin position="79"/>
        <end position="195"/>
    </location>
</feature>
<dbReference type="Pfam" id="PF00072">
    <property type="entry name" value="Response_reg"/>
    <property type="match status" value="1"/>
</dbReference>
<keyword evidence="1 3" id="KW-0597">Phosphoprotein</keyword>
<evidence type="ECO:0000259" key="4">
    <source>
        <dbReference type="PROSITE" id="PS50110"/>
    </source>
</evidence>
<comment type="caution">
    <text evidence="5">The sequence shown here is derived from an EMBL/GenBank/DDBJ whole genome shotgun (WGS) entry which is preliminary data.</text>
</comment>
<dbReference type="CDD" id="cd17574">
    <property type="entry name" value="REC_OmpR"/>
    <property type="match status" value="1"/>
</dbReference>
<dbReference type="EMBL" id="QGKL01000042">
    <property type="protein sequence ID" value="PWQ94001.1"/>
    <property type="molecule type" value="Genomic_DNA"/>
</dbReference>
<dbReference type="GO" id="GO:0000160">
    <property type="term" value="P:phosphorelay signal transduction system"/>
    <property type="evidence" value="ECO:0007669"/>
    <property type="project" value="UniProtKB-KW"/>
</dbReference>
<dbReference type="Proteomes" id="UP000245506">
    <property type="component" value="Unassembled WGS sequence"/>
</dbReference>
<accession>A0A317C705</accession>
<proteinExistence type="predicted"/>
<dbReference type="PANTHER" id="PTHR44591:SF14">
    <property type="entry name" value="PROTEIN PILG"/>
    <property type="match status" value="1"/>
</dbReference>
<dbReference type="AlphaFoldDB" id="A0A317C705"/>
<evidence type="ECO:0000256" key="2">
    <source>
        <dbReference type="ARBA" id="ARBA00023012"/>
    </source>
</evidence>
<dbReference type="OrthoDB" id="5700660at2"/>